<keyword evidence="1" id="KW-0472">Membrane</keyword>
<evidence type="ECO:0000313" key="3">
    <source>
        <dbReference type="EMBL" id="EGO20226.1"/>
    </source>
</evidence>
<proteinExistence type="predicted"/>
<feature type="domain" description="DUF6534" evidence="2">
    <location>
        <begin position="169"/>
        <end position="255"/>
    </location>
</feature>
<dbReference type="GeneID" id="18821028"/>
<feature type="transmembrane region" description="Helical" evidence="1">
    <location>
        <begin position="230"/>
        <end position="251"/>
    </location>
</feature>
<evidence type="ECO:0000256" key="1">
    <source>
        <dbReference type="SAM" id="Phobius"/>
    </source>
</evidence>
<dbReference type="PANTHER" id="PTHR40465:SF1">
    <property type="entry name" value="DUF6534 DOMAIN-CONTAINING PROTEIN"/>
    <property type="match status" value="1"/>
</dbReference>
<feature type="transmembrane region" description="Helical" evidence="1">
    <location>
        <begin position="90"/>
        <end position="111"/>
    </location>
</feature>
<dbReference type="InterPro" id="IPR045339">
    <property type="entry name" value="DUF6534"/>
</dbReference>
<sequence>MNNTLEIPSDIALLNGPILLGFFFNWALVGALTIQVFLYHIHYPNDSKKIKYLVYGLYLTEWVQTILMTNDAFQWFVFGYGHPNTLDNYYTSWFNVPVLTGIISMVVQLFFSWRVWILARKYLIPCTIAFIALTQGCAGVASGIQLRELPNFLALSTLSPAVSVWHAGSATADILIAVSMTYLLLKRKSTHDGTNYVVLRLIQLTVETGSITAVASILDLVLFLVFPNTNLHMCAAIMLGKLYTNSLVVGLNNRFYAQRHHDRRDTTSTRVQFEQNGNLSSLSSSSNANTTNSMSSDAYKLAVLPDVDTGASSSMLKSIALDSEELCPLP</sequence>
<reference evidence="3" key="1">
    <citation type="submission" date="2011-04" db="EMBL/GenBank/DDBJ databases">
        <title>Evolution of plant cell wall degrading machinery underlies the functional diversity of forest fungi.</title>
        <authorList>
            <consortium name="US DOE Joint Genome Institute (JGI-PGF)"/>
            <person name="Eastwood D.C."/>
            <person name="Floudas D."/>
            <person name="Binder M."/>
            <person name="Majcherczyk A."/>
            <person name="Schneider P."/>
            <person name="Aerts A."/>
            <person name="Asiegbu F.O."/>
            <person name="Baker S.E."/>
            <person name="Barry K."/>
            <person name="Bendiksby M."/>
            <person name="Blumentritt M."/>
            <person name="Coutinho P.M."/>
            <person name="Cullen D."/>
            <person name="Cullen D."/>
            <person name="Gathman A."/>
            <person name="Goodell B."/>
            <person name="Henrissat B."/>
            <person name="Ihrmark K."/>
            <person name="Kauserud H."/>
            <person name="Kohler A."/>
            <person name="LaButti K."/>
            <person name="Lapidus A."/>
            <person name="Lavin J.L."/>
            <person name="Lee Y.-H."/>
            <person name="Lindquist E."/>
            <person name="Lilly W."/>
            <person name="Lucas S."/>
            <person name="Morin E."/>
            <person name="Murat C."/>
            <person name="Oguiza J.A."/>
            <person name="Park J."/>
            <person name="Pisabarro A.G."/>
            <person name="Riley R."/>
            <person name="Rosling A."/>
            <person name="Salamov A."/>
            <person name="Schmidt O."/>
            <person name="Schmutz J."/>
            <person name="Skrede I."/>
            <person name="Stenlid J."/>
            <person name="Wiebenga A."/>
            <person name="Xie X."/>
            <person name="Kues U."/>
            <person name="Hibbett D.S."/>
            <person name="Hoffmeister D."/>
            <person name="Hogberg N."/>
            <person name="Martin F."/>
            <person name="Grigoriev I.V."/>
            <person name="Watkinson S.C."/>
        </authorList>
    </citation>
    <scope>NUCLEOTIDE SEQUENCE</scope>
    <source>
        <strain evidence="3">S7.9</strain>
    </source>
</reference>
<feature type="transmembrane region" description="Helical" evidence="1">
    <location>
        <begin position="123"/>
        <end position="144"/>
    </location>
</feature>
<feature type="transmembrane region" description="Helical" evidence="1">
    <location>
        <begin position="197"/>
        <end position="224"/>
    </location>
</feature>
<feature type="transmembrane region" description="Helical" evidence="1">
    <location>
        <begin position="164"/>
        <end position="185"/>
    </location>
</feature>
<dbReference type="Pfam" id="PF20152">
    <property type="entry name" value="DUF6534"/>
    <property type="match status" value="1"/>
</dbReference>
<feature type="transmembrane region" description="Helical" evidence="1">
    <location>
        <begin position="18"/>
        <end position="40"/>
    </location>
</feature>
<dbReference type="Proteomes" id="UP000008064">
    <property type="component" value="Unassembled WGS sequence"/>
</dbReference>
<dbReference type="AlphaFoldDB" id="F8P997"/>
<dbReference type="RefSeq" id="XP_007322971.1">
    <property type="nucleotide sequence ID" value="XM_007322909.1"/>
</dbReference>
<keyword evidence="1" id="KW-0812">Transmembrane</keyword>
<feature type="transmembrane region" description="Helical" evidence="1">
    <location>
        <begin position="52"/>
        <end position="70"/>
    </location>
</feature>
<name>F8P997_SERL9</name>
<dbReference type="HOGENOM" id="CLU_046025_2_1_1"/>
<protein>
    <recommendedName>
        <fullName evidence="2">DUF6534 domain-containing protein</fullName>
    </recommendedName>
</protein>
<keyword evidence="1" id="KW-1133">Transmembrane helix</keyword>
<dbReference type="EMBL" id="GL945441">
    <property type="protein sequence ID" value="EGO20226.1"/>
    <property type="molecule type" value="Genomic_DNA"/>
</dbReference>
<dbReference type="KEGG" id="sla:SERLADRAFT_477612"/>
<accession>F8P997</accession>
<organism>
    <name type="scientific">Serpula lacrymans var. lacrymans (strain S7.9)</name>
    <name type="common">Dry rot fungus</name>
    <dbReference type="NCBI Taxonomy" id="578457"/>
    <lineage>
        <taxon>Eukaryota</taxon>
        <taxon>Fungi</taxon>
        <taxon>Dikarya</taxon>
        <taxon>Basidiomycota</taxon>
        <taxon>Agaricomycotina</taxon>
        <taxon>Agaricomycetes</taxon>
        <taxon>Agaricomycetidae</taxon>
        <taxon>Boletales</taxon>
        <taxon>Coniophorineae</taxon>
        <taxon>Serpulaceae</taxon>
        <taxon>Serpula</taxon>
    </lineage>
</organism>
<gene>
    <name evidence="3" type="ORF">SERLADRAFT_477612</name>
</gene>
<dbReference type="PANTHER" id="PTHR40465">
    <property type="entry name" value="CHROMOSOME 1, WHOLE GENOME SHOTGUN SEQUENCE"/>
    <property type="match status" value="1"/>
</dbReference>
<evidence type="ECO:0000259" key="2">
    <source>
        <dbReference type="Pfam" id="PF20152"/>
    </source>
</evidence>
<dbReference type="OrthoDB" id="2953893at2759"/>